<organism evidence="1 2">
    <name type="scientific">Megaselia scalaris</name>
    <name type="common">Humpbacked fly</name>
    <name type="synonym">Phora scalaris</name>
    <dbReference type="NCBI Taxonomy" id="36166"/>
    <lineage>
        <taxon>Eukaryota</taxon>
        <taxon>Metazoa</taxon>
        <taxon>Ecdysozoa</taxon>
        <taxon>Arthropoda</taxon>
        <taxon>Hexapoda</taxon>
        <taxon>Insecta</taxon>
        <taxon>Pterygota</taxon>
        <taxon>Neoptera</taxon>
        <taxon>Endopterygota</taxon>
        <taxon>Diptera</taxon>
        <taxon>Brachycera</taxon>
        <taxon>Muscomorpha</taxon>
        <taxon>Platypezoidea</taxon>
        <taxon>Phoridae</taxon>
        <taxon>Megaseliini</taxon>
        <taxon>Megaselia</taxon>
    </lineage>
</organism>
<protein>
    <submittedName>
        <fullName evidence="1">Uncharacterized protein</fullName>
    </submittedName>
</protein>
<reference evidence="1" key="2">
    <citation type="submission" date="2015-06" db="UniProtKB">
        <authorList>
            <consortium name="EnsemblMetazoa"/>
        </authorList>
    </citation>
    <scope>IDENTIFICATION</scope>
</reference>
<keyword evidence="2" id="KW-1185">Reference proteome</keyword>
<dbReference type="AlphaFoldDB" id="T1GZ24"/>
<dbReference type="Proteomes" id="UP000015102">
    <property type="component" value="Unassembled WGS sequence"/>
</dbReference>
<dbReference type="HOGENOM" id="CLU_2657319_0_0_1"/>
<reference evidence="2" key="1">
    <citation type="submission" date="2013-02" db="EMBL/GenBank/DDBJ databases">
        <authorList>
            <person name="Hughes D."/>
        </authorList>
    </citation>
    <scope>NUCLEOTIDE SEQUENCE</scope>
    <source>
        <strain>Durham</strain>
        <strain evidence="2">NC isolate 2 -- Noor lab</strain>
    </source>
</reference>
<sequence>MFSCTVNKQIERLAKFQKSLIDVARTSLTTKLHPKLADILTEVSFGYATQNNHRLLYCYGYGYGSWRTSFRHTKTS</sequence>
<dbReference type="EnsemblMetazoa" id="MESCA009115-RA">
    <property type="protein sequence ID" value="MESCA009115-PA"/>
    <property type="gene ID" value="MESCA009115"/>
</dbReference>
<name>T1GZ24_MEGSC</name>
<evidence type="ECO:0000313" key="2">
    <source>
        <dbReference type="Proteomes" id="UP000015102"/>
    </source>
</evidence>
<evidence type="ECO:0000313" key="1">
    <source>
        <dbReference type="EnsemblMetazoa" id="MESCA009115-PA"/>
    </source>
</evidence>
<dbReference type="EMBL" id="CAQQ02020261">
    <property type="status" value="NOT_ANNOTATED_CDS"/>
    <property type="molecule type" value="Genomic_DNA"/>
</dbReference>
<proteinExistence type="predicted"/>
<accession>T1GZ24</accession>